<reference evidence="2" key="1">
    <citation type="journal article" date="2018" name="Front. Microbiol.">
        <title>Genome-Based Analysis Reveals the Taxonomy and Diversity of the Family Idiomarinaceae.</title>
        <authorList>
            <person name="Liu Y."/>
            <person name="Lai Q."/>
            <person name="Shao Z."/>
        </authorList>
    </citation>
    <scope>NUCLEOTIDE SEQUENCE [LARGE SCALE GENOMIC DNA]</scope>
    <source>
        <strain evidence="2">SN-14</strain>
    </source>
</reference>
<dbReference type="InterPro" id="IPR003718">
    <property type="entry name" value="OsmC/Ohr_fam"/>
</dbReference>
<dbReference type="Proteomes" id="UP000286680">
    <property type="component" value="Unassembled WGS sequence"/>
</dbReference>
<dbReference type="InterPro" id="IPR015946">
    <property type="entry name" value="KH_dom-like_a/b"/>
</dbReference>
<dbReference type="Gene3D" id="3.30.300.20">
    <property type="match status" value="1"/>
</dbReference>
<dbReference type="EMBL" id="PIPS01000004">
    <property type="protein sequence ID" value="RUO40218.1"/>
    <property type="molecule type" value="Genomic_DNA"/>
</dbReference>
<dbReference type="InterPro" id="IPR036102">
    <property type="entry name" value="OsmC/Ohrsf"/>
</dbReference>
<evidence type="ECO:0000313" key="2">
    <source>
        <dbReference type="Proteomes" id="UP000286680"/>
    </source>
</evidence>
<proteinExistence type="predicted"/>
<keyword evidence="2" id="KW-1185">Reference proteome</keyword>
<gene>
    <name evidence="1" type="ORF">CWE23_11440</name>
</gene>
<organism evidence="1 2">
    <name type="scientific">Idiomarina aquatica</name>
    <dbReference type="NCBI Taxonomy" id="1327752"/>
    <lineage>
        <taxon>Bacteria</taxon>
        <taxon>Pseudomonadati</taxon>
        <taxon>Pseudomonadota</taxon>
        <taxon>Gammaproteobacteria</taxon>
        <taxon>Alteromonadales</taxon>
        <taxon>Idiomarinaceae</taxon>
        <taxon>Idiomarina</taxon>
    </lineage>
</organism>
<evidence type="ECO:0000313" key="1">
    <source>
        <dbReference type="EMBL" id="RUO40218.1"/>
    </source>
</evidence>
<accession>A0AA94ECZ8</accession>
<dbReference type="SUPFAM" id="SSF82784">
    <property type="entry name" value="OsmC-like"/>
    <property type="match status" value="1"/>
</dbReference>
<comment type="caution">
    <text evidence="1">The sequence shown here is derived from an EMBL/GenBank/DDBJ whole genome shotgun (WGS) entry which is preliminary data.</text>
</comment>
<dbReference type="RefSeq" id="WP_105307391.1">
    <property type="nucleotide sequence ID" value="NZ_PIPS01000004.1"/>
</dbReference>
<name>A0AA94ECZ8_9GAMM</name>
<dbReference type="AlphaFoldDB" id="A0AA94ECZ8"/>
<dbReference type="Pfam" id="PF02566">
    <property type="entry name" value="OsmC"/>
    <property type="match status" value="1"/>
</dbReference>
<protein>
    <submittedName>
        <fullName evidence="1">Peroxiredoxin</fullName>
    </submittedName>
</protein>
<sequence>MDNEFKLSLELLEDYKFVIDFGQFGEVISDEPEPLGSGEGPNPSRMLAASVANCLAASLIFALRKYKDDPGKVSADVSGKLERVDGRWRITNIGVELFLGNDQDALPHLSQALEKFEDFCVVTQSVRNGIDVDVKVYDSNNTKVKDV</sequence>